<accession>A0A8D8P2H2</accession>
<organism evidence="1">
    <name type="scientific">Culex pipiens</name>
    <name type="common">House mosquito</name>
    <dbReference type="NCBI Taxonomy" id="7175"/>
    <lineage>
        <taxon>Eukaryota</taxon>
        <taxon>Metazoa</taxon>
        <taxon>Ecdysozoa</taxon>
        <taxon>Arthropoda</taxon>
        <taxon>Hexapoda</taxon>
        <taxon>Insecta</taxon>
        <taxon>Pterygota</taxon>
        <taxon>Neoptera</taxon>
        <taxon>Endopterygota</taxon>
        <taxon>Diptera</taxon>
        <taxon>Nematocera</taxon>
        <taxon>Culicoidea</taxon>
        <taxon>Culicidae</taxon>
        <taxon>Culicinae</taxon>
        <taxon>Culicini</taxon>
        <taxon>Culex</taxon>
        <taxon>Culex</taxon>
    </lineage>
</organism>
<reference evidence="1" key="1">
    <citation type="submission" date="2021-05" db="EMBL/GenBank/DDBJ databases">
        <authorList>
            <person name="Alioto T."/>
            <person name="Alioto T."/>
            <person name="Gomez Garrido J."/>
        </authorList>
    </citation>
    <scope>NUCLEOTIDE SEQUENCE</scope>
</reference>
<dbReference type="EMBL" id="HBUE01318338">
    <property type="protein sequence ID" value="CAG6586837.1"/>
    <property type="molecule type" value="Transcribed_RNA"/>
</dbReference>
<sequence length="158" mass="17701">MTLVPQDQLHDRFRQGGAFSFGQLEANRSRVVKVLRGPAGPNVQPMAVVGLAVAGSNRPLGVLLRGKVNQHVQQHRRSLELLKVQAIFRFSHEDHPGQQAFRSEKVRNLLVPGLLRKIVEPKVGHVNGPVARQWPLRKAFWIRDCRVEIGFGVGWGRA</sequence>
<proteinExistence type="predicted"/>
<protein>
    <submittedName>
        <fullName evidence="1">(northern house mosquito) hypothetical protein</fullName>
    </submittedName>
</protein>
<dbReference type="AlphaFoldDB" id="A0A8D8P2H2"/>
<name>A0A8D8P2H2_CULPI</name>
<dbReference type="EMBL" id="HBUE01211905">
    <property type="protein sequence ID" value="CAG6534890.1"/>
    <property type="molecule type" value="Transcribed_RNA"/>
</dbReference>
<evidence type="ECO:0000313" key="1">
    <source>
        <dbReference type="EMBL" id="CAG6586837.1"/>
    </source>
</evidence>